<feature type="compositionally biased region" description="Basic and acidic residues" evidence="1">
    <location>
        <begin position="237"/>
        <end position="249"/>
    </location>
</feature>
<reference evidence="2 3" key="1">
    <citation type="submission" date="2022-11" db="EMBL/GenBank/DDBJ databases">
        <title>Minimal conservation of predation-associated metabolite biosynthetic gene clusters underscores biosynthetic potential of Myxococcota including descriptions for ten novel species: Archangium lansinium sp. nov., Myxococcus landrumus sp. nov., Nannocystis bai.</title>
        <authorList>
            <person name="Ahearne A."/>
            <person name="Stevens C."/>
            <person name="Dowd S."/>
        </authorList>
    </citation>
    <scope>NUCLEOTIDE SEQUENCE [LARGE SCALE GENOMIC DNA]</scope>
    <source>
        <strain evidence="2 3">NCELM</strain>
    </source>
</reference>
<dbReference type="Proteomes" id="UP001217838">
    <property type="component" value="Unassembled WGS sequence"/>
</dbReference>
<evidence type="ECO:0000313" key="2">
    <source>
        <dbReference type="EMBL" id="MDC0671900.1"/>
    </source>
</evidence>
<dbReference type="RefSeq" id="WP_272002780.1">
    <property type="nucleotide sequence ID" value="NZ_JAQNDN010000018.1"/>
</dbReference>
<proteinExistence type="predicted"/>
<feature type="region of interest" description="Disordered" evidence="1">
    <location>
        <begin position="1"/>
        <end position="21"/>
    </location>
</feature>
<accession>A0ABT5BCN9</accession>
<organism evidence="2 3">
    <name type="scientific">Nannocystis radixulma</name>
    <dbReference type="NCBI Taxonomy" id="2995305"/>
    <lineage>
        <taxon>Bacteria</taxon>
        <taxon>Pseudomonadati</taxon>
        <taxon>Myxococcota</taxon>
        <taxon>Polyangia</taxon>
        <taxon>Nannocystales</taxon>
        <taxon>Nannocystaceae</taxon>
        <taxon>Nannocystis</taxon>
    </lineage>
</organism>
<feature type="compositionally biased region" description="Low complexity" evidence="1">
    <location>
        <begin position="1"/>
        <end position="18"/>
    </location>
</feature>
<dbReference type="EMBL" id="JAQNDN010000018">
    <property type="protein sequence ID" value="MDC0671900.1"/>
    <property type="molecule type" value="Genomic_DNA"/>
</dbReference>
<name>A0ABT5BCN9_9BACT</name>
<protein>
    <recommendedName>
        <fullName evidence="4">DNA-directed RNA polymerase specialized sigma subunit, sigma24 family</fullName>
    </recommendedName>
</protein>
<evidence type="ECO:0008006" key="4">
    <source>
        <dbReference type="Google" id="ProtNLM"/>
    </source>
</evidence>
<evidence type="ECO:0000256" key="1">
    <source>
        <dbReference type="SAM" id="MobiDB-lite"/>
    </source>
</evidence>
<feature type="compositionally biased region" description="Basic and acidic residues" evidence="1">
    <location>
        <begin position="259"/>
        <end position="273"/>
    </location>
</feature>
<keyword evidence="3" id="KW-1185">Reference proteome</keyword>
<gene>
    <name evidence="2" type="ORF">POL58_29415</name>
</gene>
<evidence type="ECO:0000313" key="3">
    <source>
        <dbReference type="Proteomes" id="UP001217838"/>
    </source>
</evidence>
<sequence>MAPYSGPEPGRGSPGSPGALRRLHDRHAERLRTAARWLGIDDHERDAAVTRCFRAIAEAVPEDSAAGWAALMRALARARPSDVPPGPRATGEAALLDFLAGRTAEERAVFALAELGGFDAIQLAQAIGAPPAAGQALIVGLRRAFAADPAVAAAGGPAVVLAECVVVDRAPPGWRAQAWAELLGMSEEAGEPGIPRAAIVGVAALALAVLVVLRPRPPVPEPAPALAPEPTATVERPPLHEVPEPRPEPTIEAPPLLGEPKDMAKSSGRERQVVVRKGKKKGGGGGDARKEALAQRLAVAEARDPGNVIVELEMLSAARKALKSSPHQALAYADQHARDFPNSQMIEQRAELRVRALCALGRAAEARAEAQRRASAKVQAALREGCGG</sequence>
<feature type="region of interest" description="Disordered" evidence="1">
    <location>
        <begin position="221"/>
        <end position="289"/>
    </location>
</feature>
<comment type="caution">
    <text evidence="2">The sequence shown here is derived from an EMBL/GenBank/DDBJ whole genome shotgun (WGS) entry which is preliminary data.</text>
</comment>